<dbReference type="GO" id="GO:0002181">
    <property type="term" value="P:cytoplasmic translation"/>
    <property type="evidence" value="ECO:0007669"/>
    <property type="project" value="TreeGrafter"/>
</dbReference>
<dbReference type="Pfam" id="PF01198">
    <property type="entry name" value="Ribosomal_L31e"/>
    <property type="match status" value="1"/>
</dbReference>
<evidence type="ECO:0000256" key="2">
    <source>
        <dbReference type="ARBA" id="ARBA00022980"/>
    </source>
</evidence>
<reference evidence="4 5" key="1">
    <citation type="submission" date="2020-04" db="EMBL/GenBank/DDBJ databases">
        <title>Perkinsus chesapeaki whole genome sequence.</title>
        <authorList>
            <person name="Bogema D.R."/>
        </authorList>
    </citation>
    <scope>NUCLEOTIDE SEQUENCE [LARGE SCALE GENOMIC DNA]</scope>
    <source>
        <strain evidence="4">ATCC PRA-425</strain>
    </source>
</reference>
<name>A0A7J6N265_PERCH</name>
<comment type="similarity">
    <text evidence="1">Belongs to the eukaryotic ribosomal protein eL31 family.</text>
</comment>
<evidence type="ECO:0000256" key="3">
    <source>
        <dbReference type="ARBA" id="ARBA00023274"/>
    </source>
</evidence>
<accession>A0A7J6N265</accession>
<dbReference type="SUPFAM" id="SSF54575">
    <property type="entry name" value="Ribosomal protein L31e"/>
    <property type="match status" value="1"/>
</dbReference>
<gene>
    <name evidence="4" type="primary">RPL31</name>
    <name evidence="4" type="ORF">FOL47_008067</name>
</gene>
<dbReference type="AlphaFoldDB" id="A0A7J6N265"/>
<organism evidence="4 5">
    <name type="scientific">Perkinsus chesapeaki</name>
    <name type="common">Clam parasite</name>
    <name type="synonym">Perkinsus andrewsi</name>
    <dbReference type="NCBI Taxonomy" id="330153"/>
    <lineage>
        <taxon>Eukaryota</taxon>
        <taxon>Sar</taxon>
        <taxon>Alveolata</taxon>
        <taxon>Perkinsozoa</taxon>
        <taxon>Perkinsea</taxon>
        <taxon>Perkinsida</taxon>
        <taxon>Perkinsidae</taxon>
        <taxon>Perkinsus</taxon>
    </lineage>
</organism>
<keyword evidence="2 4" id="KW-0689">Ribosomal protein</keyword>
<dbReference type="Gene3D" id="3.10.440.10">
    <property type="match status" value="1"/>
</dbReference>
<keyword evidence="3" id="KW-0687">Ribonucleoprotein</keyword>
<dbReference type="PROSITE" id="PS01144">
    <property type="entry name" value="RIBOSOMAL_L31E"/>
    <property type="match status" value="1"/>
</dbReference>
<dbReference type="PANTHER" id="PTHR10956">
    <property type="entry name" value="60S RIBOSOMAL PROTEIN L31"/>
    <property type="match status" value="1"/>
</dbReference>
<sequence length="173" mass="19792">MSTLPIMLSTDSIAPGKLSHPFRYLSVDICLNIVDNEEIDEAGADELVSVLPRLNRDLKMAKGDSGNKIMQPLTVDHTIHVHKIVHKQTFKKRAPKVVRAIKAFAEKQMKTKDVRIDTKLNKYIWSKGIRNIPRRVRVRLSRRQAEEGEEMYTLVQYLPVQSFEGLQTEVVNA</sequence>
<evidence type="ECO:0000313" key="4">
    <source>
        <dbReference type="EMBL" id="KAF4677963.1"/>
    </source>
</evidence>
<keyword evidence="5" id="KW-1185">Reference proteome</keyword>
<dbReference type="GO" id="GO:0003735">
    <property type="term" value="F:structural constituent of ribosome"/>
    <property type="evidence" value="ECO:0007669"/>
    <property type="project" value="InterPro"/>
</dbReference>
<proteinExistence type="inferred from homology"/>
<protein>
    <submittedName>
        <fullName evidence="4">60S ribosomal protein L31</fullName>
    </submittedName>
</protein>
<comment type="caution">
    <text evidence="4">The sequence shown here is derived from an EMBL/GenBank/DDBJ whole genome shotgun (WGS) entry which is preliminary data.</text>
</comment>
<dbReference type="InterPro" id="IPR000054">
    <property type="entry name" value="Ribosomal_eL31"/>
</dbReference>
<evidence type="ECO:0000313" key="5">
    <source>
        <dbReference type="Proteomes" id="UP000591131"/>
    </source>
</evidence>
<dbReference type="InterPro" id="IPR020052">
    <property type="entry name" value="Ribosomal_eL31_CS"/>
</dbReference>
<dbReference type="EMBL" id="JAAPAO010000005">
    <property type="protein sequence ID" value="KAF4677963.1"/>
    <property type="molecule type" value="Genomic_DNA"/>
</dbReference>
<evidence type="ECO:0000256" key="1">
    <source>
        <dbReference type="ARBA" id="ARBA00010808"/>
    </source>
</evidence>
<dbReference type="InterPro" id="IPR023621">
    <property type="entry name" value="Ribosomal_eL31_dom_sf"/>
</dbReference>
<dbReference type="SMART" id="SM01380">
    <property type="entry name" value="Ribosomal_L31e"/>
    <property type="match status" value="1"/>
</dbReference>
<dbReference type="GO" id="GO:0022625">
    <property type="term" value="C:cytosolic large ribosomal subunit"/>
    <property type="evidence" value="ECO:0007669"/>
    <property type="project" value="TreeGrafter"/>
</dbReference>
<dbReference type="PANTHER" id="PTHR10956:SF0">
    <property type="entry name" value="60S RIBOSOMAL PROTEIN L31"/>
    <property type="match status" value="1"/>
</dbReference>
<dbReference type="Proteomes" id="UP000591131">
    <property type="component" value="Unassembled WGS sequence"/>
</dbReference>
<dbReference type="FunFam" id="3.10.440.10:FF:000001">
    <property type="entry name" value="60S ribosomal protein L31"/>
    <property type="match status" value="1"/>
</dbReference>
<dbReference type="OrthoDB" id="9739313at2759"/>
<dbReference type="CDD" id="cd00463">
    <property type="entry name" value="Ribosomal_L31e"/>
    <property type="match status" value="1"/>
</dbReference>